<sequence length="203" mass="22514">MPTNNDIAQRYQVGILLFDEVEVMDFAGPFEVFSLAETVDKQKLFQVHTLSPDGELISARNGLKVQPDYAIQDMPILDILIIPGGYGAEEIIIHDPVIIEWIRTQATQVKVLASICTGALVLAEAGLLDGREATTHWMDLDRLQQDYPEVIVKSGVKFIDQGSIMTSAGISAGIHLALHIVSKWVNIECARTVIRRMDIDIEM</sequence>
<evidence type="ECO:0000313" key="3">
    <source>
        <dbReference type="Proteomes" id="UP000094578"/>
    </source>
</evidence>
<keyword evidence="3" id="KW-1185">Reference proteome</keyword>
<dbReference type="Proteomes" id="UP000094578">
    <property type="component" value="Unassembled WGS sequence"/>
</dbReference>
<reference evidence="2 3" key="1">
    <citation type="submission" date="2016-08" db="EMBL/GenBank/DDBJ databases">
        <title>Genome sequencing of Paenibacillus sp. TI45-13ar, isolated from Korean traditional nuruk.</title>
        <authorList>
            <person name="Kim S.-J."/>
        </authorList>
    </citation>
    <scope>NUCLEOTIDE SEQUENCE [LARGE SCALE GENOMIC DNA]</scope>
    <source>
        <strain evidence="2 3">TI45-13ar</strain>
    </source>
</reference>
<dbReference type="PATRIC" id="fig|1886670.3.peg.189"/>
<keyword evidence="2" id="KW-0326">Glycosidase</keyword>
<organism evidence="2 3">
    <name type="scientific">Paenibacillus nuruki</name>
    <dbReference type="NCBI Taxonomy" id="1886670"/>
    <lineage>
        <taxon>Bacteria</taxon>
        <taxon>Bacillati</taxon>
        <taxon>Bacillota</taxon>
        <taxon>Bacilli</taxon>
        <taxon>Bacillales</taxon>
        <taxon>Paenibacillaceae</taxon>
        <taxon>Paenibacillus</taxon>
    </lineage>
</organism>
<dbReference type="GO" id="GO:0008477">
    <property type="term" value="F:purine nucleosidase activity"/>
    <property type="evidence" value="ECO:0007669"/>
    <property type="project" value="UniProtKB-EC"/>
</dbReference>
<gene>
    <name evidence="2" type="primary">iunH</name>
    <name evidence="2" type="ORF">PTI45_00188</name>
</gene>
<evidence type="ECO:0000259" key="1">
    <source>
        <dbReference type="Pfam" id="PF01965"/>
    </source>
</evidence>
<protein>
    <submittedName>
        <fullName evidence="2">Purine nucleosidase</fullName>
        <ecNumber evidence="2">3.2.2.1</ecNumber>
    </submittedName>
</protein>
<comment type="caution">
    <text evidence="2">The sequence shown here is derived from an EMBL/GenBank/DDBJ whole genome shotgun (WGS) entry which is preliminary data.</text>
</comment>
<evidence type="ECO:0000313" key="2">
    <source>
        <dbReference type="EMBL" id="ODP30467.1"/>
    </source>
</evidence>
<dbReference type="STRING" id="1886670.PTI45_00188"/>
<dbReference type="Pfam" id="PF01965">
    <property type="entry name" value="DJ-1_PfpI"/>
    <property type="match status" value="1"/>
</dbReference>
<dbReference type="Gene3D" id="3.40.50.880">
    <property type="match status" value="1"/>
</dbReference>
<dbReference type="CDD" id="cd03139">
    <property type="entry name" value="GATase1_PfpI_2"/>
    <property type="match status" value="1"/>
</dbReference>
<name>A0A1E3L9G6_9BACL</name>
<dbReference type="EMBL" id="MDER01000002">
    <property type="protein sequence ID" value="ODP30467.1"/>
    <property type="molecule type" value="Genomic_DNA"/>
</dbReference>
<dbReference type="AlphaFoldDB" id="A0A1E3L9G6"/>
<dbReference type="EC" id="3.2.2.1" evidence="2"/>
<accession>A0A1E3L9G6</accession>
<dbReference type="InterPro" id="IPR002818">
    <property type="entry name" value="DJ-1/PfpI"/>
</dbReference>
<keyword evidence="2" id="KW-0378">Hydrolase</keyword>
<dbReference type="PANTHER" id="PTHR43130">
    <property type="entry name" value="ARAC-FAMILY TRANSCRIPTIONAL REGULATOR"/>
    <property type="match status" value="1"/>
</dbReference>
<dbReference type="PANTHER" id="PTHR43130:SF14">
    <property type="entry name" value="DJ-1_PFPI DOMAIN-CONTAINING PROTEIN"/>
    <property type="match status" value="1"/>
</dbReference>
<proteinExistence type="predicted"/>
<feature type="domain" description="DJ-1/PfpI" evidence="1">
    <location>
        <begin position="13"/>
        <end position="182"/>
    </location>
</feature>
<dbReference type="InterPro" id="IPR052158">
    <property type="entry name" value="INH-QAR"/>
</dbReference>
<dbReference type="GO" id="GO:0006355">
    <property type="term" value="P:regulation of DNA-templated transcription"/>
    <property type="evidence" value="ECO:0007669"/>
    <property type="project" value="TreeGrafter"/>
</dbReference>
<dbReference type="SUPFAM" id="SSF52317">
    <property type="entry name" value="Class I glutamine amidotransferase-like"/>
    <property type="match status" value="1"/>
</dbReference>
<dbReference type="InterPro" id="IPR029062">
    <property type="entry name" value="Class_I_gatase-like"/>
</dbReference>